<dbReference type="InterPro" id="IPR003462">
    <property type="entry name" value="ODC_Mu_crystall"/>
</dbReference>
<comment type="similarity">
    <text evidence="1">Belongs to the ornithine cyclodeaminase/mu-crystallin family.</text>
</comment>
<evidence type="ECO:0000313" key="3">
    <source>
        <dbReference type="Proteomes" id="UP000559256"/>
    </source>
</evidence>
<reference evidence="2 3" key="1">
    <citation type="journal article" date="2020" name="ISME J.">
        <title>Uncovering the hidden diversity of litter-decomposition mechanisms in mushroom-forming fungi.</title>
        <authorList>
            <person name="Floudas D."/>
            <person name="Bentzer J."/>
            <person name="Ahren D."/>
            <person name="Johansson T."/>
            <person name="Persson P."/>
            <person name="Tunlid A."/>
        </authorList>
    </citation>
    <scope>NUCLEOTIDE SEQUENCE [LARGE SCALE GENOMIC DNA]</scope>
    <source>
        <strain evidence="2 3">CBS 291.85</strain>
    </source>
</reference>
<dbReference type="InterPro" id="IPR036291">
    <property type="entry name" value="NAD(P)-bd_dom_sf"/>
</dbReference>
<sequence>MSPSLLVLTGAHVNRITSSFTPAYLQSLMADVFALVSSQSESNPNNPTSNPTSYMPQRIVFPTENHKVLFMPSRICDMGTTMKIVSVPTNPGDLRGLPASTIVLDQDTGGVKAIVNARTLTALRNAAGSLLSTNLIGPTHPTHIVAFGAGQQILAHLDLHLKAYPESIRSITIINRSMNQRFRDMVSTLRSRHPTSSVVQENLQCLEWTPLSSSTAPSQTETPNSRNVRQALSSASIIITATPSRIPLFPSLWVPDNAHVILIGSYTKEMKEVDRELILRAVSSESSESPRLLVDSVDACLGEAGELLDALDAGLSRNQMMEIGEVILERRRKGLGFDDYCLRQGFEGETRTSSSDASSHDFQNFNGPITLFKSVGVGLQDVAIACAVVDRAEEMRMREAEDDEVGGEVGVLVDGYDGV</sequence>
<keyword evidence="3" id="KW-1185">Reference proteome</keyword>
<protein>
    <recommendedName>
        <fullName evidence="4">Ornithine cyclodeaminase</fullName>
    </recommendedName>
</protein>
<dbReference type="Pfam" id="PF02423">
    <property type="entry name" value="OCD_Mu_crystall"/>
    <property type="match status" value="1"/>
</dbReference>
<name>A0A8H5FJA2_9AGAR</name>
<evidence type="ECO:0000313" key="2">
    <source>
        <dbReference type="EMBL" id="KAF5338861.1"/>
    </source>
</evidence>
<gene>
    <name evidence="2" type="ORF">D9758_015564</name>
</gene>
<evidence type="ECO:0008006" key="4">
    <source>
        <dbReference type="Google" id="ProtNLM"/>
    </source>
</evidence>
<evidence type="ECO:0000256" key="1">
    <source>
        <dbReference type="ARBA" id="ARBA00008903"/>
    </source>
</evidence>
<dbReference type="AlphaFoldDB" id="A0A8H5FJA2"/>
<organism evidence="2 3">
    <name type="scientific">Tetrapyrgos nigripes</name>
    <dbReference type="NCBI Taxonomy" id="182062"/>
    <lineage>
        <taxon>Eukaryota</taxon>
        <taxon>Fungi</taxon>
        <taxon>Dikarya</taxon>
        <taxon>Basidiomycota</taxon>
        <taxon>Agaricomycotina</taxon>
        <taxon>Agaricomycetes</taxon>
        <taxon>Agaricomycetidae</taxon>
        <taxon>Agaricales</taxon>
        <taxon>Marasmiineae</taxon>
        <taxon>Marasmiaceae</taxon>
        <taxon>Tetrapyrgos</taxon>
    </lineage>
</organism>
<dbReference type="PANTHER" id="PTHR13812:SF19">
    <property type="entry name" value="KETIMINE REDUCTASE MU-CRYSTALLIN"/>
    <property type="match status" value="1"/>
</dbReference>
<dbReference type="InterPro" id="IPR023401">
    <property type="entry name" value="ODC_N"/>
</dbReference>
<dbReference type="GO" id="GO:0005737">
    <property type="term" value="C:cytoplasm"/>
    <property type="evidence" value="ECO:0007669"/>
    <property type="project" value="TreeGrafter"/>
</dbReference>
<accession>A0A8H5FJA2</accession>
<comment type="caution">
    <text evidence="2">The sequence shown here is derived from an EMBL/GenBank/DDBJ whole genome shotgun (WGS) entry which is preliminary data.</text>
</comment>
<dbReference type="Gene3D" id="3.40.50.720">
    <property type="entry name" value="NAD(P)-binding Rossmann-like Domain"/>
    <property type="match status" value="1"/>
</dbReference>
<dbReference type="SUPFAM" id="SSF51735">
    <property type="entry name" value="NAD(P)-binding Rossmann-fold domains"/>
    <property type="match status" value="1"/>
</dbReference>
<dbReference type="Gene3D" id="3.30.1780.10">
    <property type="entry name" value="ornithine cyclodeaminase, domain 1"/>
    <property type="match status" value="1"/>
</dbReference>
<dbReference type="EMBL" id="JAACJM010000190">
    <property type="protein sequence ID" value="KAF5338861.1"/>
    <property type="molecule type" value="Genomic_DNA"/>
</dbReference>
<dbReference type="Proteomes" id="UP000559256">
    <property type="component" value="Unassembled WGS sequence"/>
</dbReference>
<proteinExistence type="inferred from homology"/>
<dbReference type="OrthoDB" id="41492at2759"/>
<dbReference type="PANTHER" id="PTHR13812">
    <property type="entry name" value="KETIMINE REDUCTASE MU-CRYSTALLIN"/>
    <property type="match status" value="1"/>
</dbReference>